<feature type="compositionally biased region" description="Polar residues" evidence="1">
    <location>
        <begin position="334"/>
        <end position="349"/>
    </location>
</feature>
<evidence type="ECO:0000256" key="1">
    <source>
        <dbReference type="SAM" id="MobiDB-lite"/>
    </source>
</evidence>
<gene>
    <name evidence="2" type="ORF">CRG98_010177</name>
</gene>
<feature type="region of interest" description="Disordered" evidence="1">
    <location>
        <begin position="13"/>
        <end position="69"/>
    </location>
</feature>
<evidence type="ECO:0008006" key="4">
    <source>
        <dbReference type="Google" id="ProtNLM"/>
    </source>
</evidence>
<dbReference type="EMBL" id="PGOL01000508">
    <property type="protein sequence ID" value="PKI69379.1"/>
    <property type="molecule type" value="Genomic_DNA"/>
</dbReference>
<evidence type="ECO:0000313" key="2">
    <source>
        <dbReference type="EMBL" id="PKI69379.1"/>
    </source>
</evidence>
<protein>
    <recommendedName>
        <fullName evidence="4">Retrotransposon gag domain-containing protein</fullName>
    </recommendedName>
</protein>
<comment type="caution">
    <text evidence="2">The sequence shown here is derived from an EMBL/GenBank/DDBJ whole genome shotgun (WGS) entry which is preliminary data.</text>
</comment>
<keyword evidence="3" id="KW-1185">Reference proteome</keyword>
<sequence>MTDENQLAVFEENTPPTPIHSQAPTMHAPPPHVPPAGVSPAHRGVFSTHLLPPASSGPHPAYSGGQPSSAVDDRARIAVLESTIYQLAATMATNMAELMALLKGPNRASSSFTPPPGYGPAVDPSPWAQPTLIPDNGDTSAPTIVNAPAAHPVNNLPAPPASAIMLEPSMLVPPRIFTSVPRYYGTTDPRHHLRHYRGKMLQYWDYEEFVIHTFQDSLAGAALDWYMSLKAADIPTWTDLSSKFIDQYRYCAETPPTLLELSMMEMTDDQGAYYLHLLAHTSSFSNLIDAGKKLDIDIRLGKIEGPAEKKEGESSKRAATGTAGKRRGKDPSINAVNSGRQAPQQYSISYTPAPPATEAYAPPSMHYQQQPPAQQAYYSAPPASFPSSIPQ</sequence>
<dbReference type="AlphaFoldDB" id="A0A2I0KLN7"/>
<proteinExistence type="predicted"/>
<feature type="compositionally biased region" description="Basic and acidic residues" evidence="1">
    <location>
        <begin position="307"/>
        <end position="316"/>
    </location>
</feature>
<dbReference type="Proteomes" id="UP000233551">
    <property type="component" value="Unassembled WGS sequence"/>
</dbReference>
<organism evidence="2 3">
    <name type="scientific">Punica granatum</name>
    <name type="common">Pomegranate</name>
    <dbReference type="NCBI Taxonomy" id="22663"/>
    <lineage>
        <taxon>Eukaryota</taxon>
        <taxon>Viridiplantae</taxon>
        <taxon>Streptophyta</taxon>
        <taxon>Embryophyta</taxon>
        <taxon>Tracheophyta</taxon>
        <taxon>Spermatophyta</taxon>
        <taxon>Magnoliopsida</taxon>
        <taxon>eudicotyledons</taxon>
        <taxon>Gunneridae</taxon>
        <taxon>Pentapetalae</taxon>
        <taxon>rosids</taxon>
        <taxon>malvids</taxon>
        <taxon>Myrtales</taxon>
        <taxon>Lythraceae</taxon>
        <taxon>Punica</taxon>
    </lineage>
</organism>
<accession>A0A2I0KLN7</accession>
<name>A0A2I0KLN7_PUNGR</name>
<dbReference type="PANTHER" id="PTHR33223">
    <property type="entry name" value="CCHC-TYPE DOMAIN-CONTAINING PROTEIN"/>
    <property type="match status" value="1"/>
</dbReference>
<dbReference type="PANTHER" id="PTHR33223:SF8">
    <property type="entry name" value="OS04G0172440 PROTEIN"/>
    <property type="match status" value="1"/>
</dbReference>
<feature type="region of interest" description="Disordered" evidence="1">
    <location>
        <begin position="307"/>
        <end position="391"/>
    </location>
</feature>
<feature type="compositionally biased region" description="Low complexity" evidence="1">
    <location>
        <begin position="356"/>
        <end position="391"/>
    </location>
</feature>
<reference evidence="2 3" key="1">
    <citation type="submission" date="2017-11" db="EMBL/GenBank/DDBJ databases">
        <title>De-novo sequencing of pomegranate (Punica granatum L.) genome.</title>
        <authorList>
            <person name="Akparov Z."/>
            <person name="Amiraslanov A."/>
            <person name="Hajiyeva S."/>
            <person name="Abbasov M."/>
            <person name="Kaur K."/>
            <person name="Hamwieh A."/>
            <person name="Solovyev V."/>
            <person name="Salamov A."/>
            <person name="Braich B."/>
            <person name="Kosarev P."/>
            <person name="Mahmoud A."/>
            <person name="Hajiyev E."/>
            <person name="Babayeva S."/>
            <person name="Izzatullayeva V."/>
            <person name="Mammadov A."/>
            <person name="Mammadov A."/>
            <person name="Sharifova S."/>
            <person name="Ojaghi J."/>
            <person name="Eynullazada K."/>
            <person name="Bayramov B."/>
            <person name="Abdulazimova A."/>
            <person name="Shahmuradov I."/>
        </authorList>
    </citation>
    <scope>NUCLEOTIDE SEQUENCE [LARGE SCALE GENOMIC DNA]</scope>
    <source>
        <strain evidence="3">cv. AG2017</strain>
        <tissue evidence="2">Leaf</tissue>
    </source>
</reference>
<evidence type="ECO:0000313" key="3">
    <source>
        <dbReference type="Proteomes" id="UP000233551"/>
    </source>
</evidence>